<sequence length="50" mass="5569">METLTTSLCRWRSVAVCGGAWRRLTPHVAQARYLTEATPVKVNGLHDNDS</sequence>
<keyword evidence="2" id="KW-1185">Reference proteome</keyword>
<evidence type="ECO:0000313" key="1">
    <source>
        <dbReference type="EMBL" id="MPC97538.1"/>
    </source>
</evidence>
<organism evidence="1 2">
    <name type="scientific">Portunus trituberculatus</name>
    <name type="common">Swimming crab</name>
    <name type="synonym">Neptunus trituberculatus</name>
    <dbReference type="NCBI Taxonomy" id="210409"/>
    <lineage>
        <taxon>Eukaryota</taxon>
        <taxon>Metazoa</taxon>
        <taxon>Ecdysozoa</taxon>
        <taxon>Arthropoda</taxon>
        <taxon>Crustacea</taxon>
        <taxon>Multicrustacea</taxon>
        <taxon>Malacostraca</taxon>
        <taxon>Eumalacostraca</taxon>
        <taxon>Eucarida</taxon>
        <taxon>Decapoda</taxon>
        <taxon>Pleocyemata</taxon>
        <taxon>Brachyura</taxon>
        <taxon>Eubrachyura</taxon>
        <taxon>Portunoidea</taxon>
        <taxon>Portunidae</taxon>
        <taxon>Portuninae</taxon>
        <taxon>Portunus</taxon>
    </lineage>
</organism>
<gene>
    <name evidence="1" type="ORF">E2C01_092857</name>
</gene>
<comment type="caution">
    <text evidence="1">The sequence shown here is derived from an EMBL/GenBank/DDBJ whole genome shotgun (WGS) entry which is preliminary data.</text>
</comment>
<protein>
    <submittedName>
        <fullName evidence="1">Uncharacterized protein</fullName>
    </submittedName>
</protein>
<reference evidence="1 2" key="1">
    <citation type="submission" date="2019-05" db="EMBL/GenBank/DDBJ databases">
        <title>Another draft genome of Portunus trituberculatus and its Hox gene families provides insights of decapod evolution.</title>
        <authorList>
            <person name="Jeong J.-H."/>
            <person name="Song I."/>
            <person name="Kim S."/>
            <person name="Choi T."/>
            <person name="Kim D."/>
            <person name="Ryu S."/>
            <person name="Kim W."/>
        </authorList>
    </citation>
    <scope>NUCLEOTIDE SEQUENCE [LARGE SCALE GENOMIC DNA]</scope>
    <source>
        <tissue evidence="1">Muscle</tissue>
    </source>
</reference>
<name>A0A5B7JX17_PORTR</name>
<proteinExistence type="predicted"/>
<dbReference type="EMBL" id="VSRR010110432">
    <property type="protein sequence ID" value="MPC97538.1"/>
    <property type="molecule type" value="Genomic_DNA"/>
</dbReference>
<evidence type="ECO:0000313" key="2">
    <source>
        <dbReference type="Proteomes" id="UP000324222"/>
    </source>
</evidence>
<accession>A0A5B7JX17</accession>
<dbReference type="Proteomes" id="UP000324222">
    <property type="component" value="Unassembled WGS sequence"/>
</dbReference>
<dbReference type="AlphaFoldDB" id="A0A5B7JX17"/>